<evidence type="ECO:0000313" key="2">
    <source>
        <dbReference type="Proteomes" id="UP000478052"/>
    </source>
</evidence>
<feature type="non-terminal residue" evidence="1">
    <location>
        <position position="120"/>
    </location>
</feature>
<dbReference type="Proteomes" id="UP000478052">
    <property type="component" value="Unassembled WGS sequence"/>
</dbReference>
<name>A0A6G0VY40_APHCR</name>
<keyword evidence="2" id="KW-1185">Reference proteome</keyword>
<evidence type="ECO:0000313" key="1">
    <source>
        <dbReference type="EMBL" id="KAF0711161.1"/>
    </source>
</evidence>
<proteinExistence type="predicted"/>
<dbReference type="OrthoDB" id="10015795at2759"/>
<feature type="non-terminal residue" evidence="1">
    <location>
        <position position="1"/>
    </location>
</feature>
<organism evidence="1 2">
    <name type="scientific">Aphis craccivora</name>
    <name type="common">Cowpea aphid</name>
    <dbReference type="NCBI Taxonomy" id="307492"/>
    <lineage>
        <taxon>Eukaryota</taxon>
        <taxon>Metazoa</taxon>
        <taxon>Ecdysozoa</taxon>
        <taxon>Arthropoda</taxon>
        <taxon>Hexapoda</taxon>
        <taxon>Insecta</taxon>
        <taxon>Pterygota</taxon>
        <taxon>Neoptera</taxon>
        <taxon>Paraneoptera</taxon>
        <taxon>Hemiptera</taxon>
        <taxon>Sternorrhyncha</taxon>
        <taxon>Aphidomorpha</taxon>
        <taxon>Aphidoidea</taxon>
        <taxon>Aphididae</taxon>
        <taxon>Aphidini</taxon>
        <taxon>Aphis</taxon>
        <taxon>Aphis</taxon>
    </lineage>
</organism>
<reference evidence="1 2" key="1">
    <citation type="submission" date="2019-08" db="EMBL/GenBank/DDBJ databases">
        <title>Whole genome of Aphis craccivora.</title>
        <authorList>
            <person name="Voronova N.V."/>
            <person name="Shulinski R.S."/>
            <person name="Bandarenka Y.V."/>
            <person name="Zhorov D.G."/>
            <person name="Warner D."/>
        </authorList>
    </citation>
    <scope>NUCLEOTIDE SEQUENCE [LARGE SCALE GENOMIC DNA]</scope>
    <source>
        <strain evidence="1">180601</strain>
        <tissue evidence="1">Whole Body</tissue>
    </source>
</reference>
<comment type="caution">
    <text evidence="1">The sequence shown here is derived from an EMBL/GenBank/DDBJ whole genome shotgun (WGS) entry which is preliminary data.</text>
</comment>
<dbReference type="AlphaFoldDB" id="A0A6G0VY40"/>
<dbReference type="EMBL" id="VUJU01011376">
    <property type="protein sequence ID" value="KAF0711161.1"/>
    <property type="molecule type" value="Genomic_DNA"/>
</dbReference>
<accession>A0A6G0VY40</accession>
<sequence>ISSPNNTQAEKSIQNLIFSNNCQSDSVQIVNNLLDSENLREICSPVIEESFLSFNAASQCDETRLNLKKWAVDYNISHHALNGLYYHFGVENGIKLNINRCLESDNIELVIGIDGLPLFK</sequence>
<protein>
    <submittedName>
        <fullName evidence="1">Uncharacterized protein</fullName>
    </submittedName>
</protein>
<gene>
    <name evidence="1" type="ORF">FWK35_00035414</name>
</gene>